<comment type="catalytic activity">
    <reaction evidence="1 10">
        <text>[eIF5A protein]-deoxyhypusine + AH2 + O2 = [eIF5A protein]-hypusine + A + H2O</text>
        <dbReference type="Rhea" id="RHEA:14101"/>
        <dbReference type="Rhea" id="RHEA-COMP:10144"/>
        <dbReference type="Rhea" id="RHEA-COMP:12592"/>
        <dbReference type="ChEBI" id="CHEBI:13193"/>
        <dbReference type="ChEBI" id="CHEBI:15377"/>
        <dbReference type="ChEBI" id="CHEBI:15379"/>
        <dbReference type="ChEBI" id="CHEBI:17499"/>
        <dbReference type="ChEBI" id="CHEBI:82657"/>
        <dbReference type="ChEBI" id="CHEBI:91175"/>
        <dbReference type="EC" id="1.14.99.29"/>
    </reaction>
</comment>
<keyword evidence="10" id="KW-0963">Cytoplasm</keyword>
<protein>
    <recommendedName>
        <fullName evidence="10">Deoxyhypusine hydroxylase</fullName>
        <shortName evidence="10">DOHH</shortName>
        <ecNumber evidence="10">1.14.99.29</ecNumber>
    </recommendedName>
    <alternativeName>
        <fullName evidence="10">Deoxyhypusine dioxygenase</fullName>
    </alternativeName>
    <alternativeName>
        <fullName evidence="10">Deoxyhypusine monooxygenase</fullName>
    </alternativeName>
</protein>
<comment type="caution">
    <text evidence="14">The sequence shown here is derived from an EMBL/GenBank/DDBJ whole genome shotgun (WGS) entry which is preliminary data.</text>
</comment>
<dbReference type="InterPro" id="IPR016024">
    <property type="entry name" value="ARM-type_fold"/>
</dbReference>
<evidence type="ECO:0000256" key="5">
    <source>
        <dbReference type="ARBA" id="ARBA00023002"/>
    </source>
</evidence>
<dbReference type="PROSITE" id="PS50077">
    <property type="entry name" value="HEAT_REPEAT"/>
    <property type="match status" value="1"/>
</dbReference>
<gene>
    <name evidence="14" type="primary">LIA1_2</name>
    <name evidence="10" type="synonym">LIA1</name>
    <name evidence="14" type="ORF">K7432_008421</name>
</gene>
<dbReference type="InterPro" id="IPR000225">
    <property type="entry name" value="Armadillo"/>
</dbReference>
<evidence type="ECO:0000256" key="10">
    <source>
        <dbReference type="HAMAP-Rule" id="MF_03101"/>
    </source>
</evidence>
<dbReference type="InterPro" id="IPR021133">
    <property type="entry name" value="HEAT_type_2"/>
</dbReference>
<dbReference type="InterPro" id="IPR011989">
    <property type="entry name" value="ARM-like"/>
</dbReference>
<dbReference type="InterPro" id="IPR004155">
    <property type="entry name" value="PBS_lyase_HEAT"/>
</dbReference>
<dbReference type="HAMAP" id="MF_03101">
    <property type="entry name" value="Deoxyhypusine_hydroxylase"/>
    <property type="match status" value="1"/>
</dbReference>
<dbReference type="PANTHER" id="PTHR12697">
    <property type="entry name" value="PBS LYASE HEAT-LIKE PROTEIN"/>
    <property type="match status" value="1"/>
</dbReference>
<evidence type="ECO:0000313" key="15">
    <source>
        <dbReference type="Proteomes" id="UP001479436"/>
    </source>
</evidence>
<evidence type="ECO:0000256" key="3">
    <source>
        <dbReference type="ARBA" id="ARBA00022723"/>
    </source>
</evidence>
<feature type="binding site" evidence="10">
    <location>
        <position position="266"/>
    </location>
    <ligand>
        <name>Fe cation</name>
        <dbReference type="ChEBI" id="CHEBI:24875"/>
        <label>2</label>
    </ligand>
</feature>
<keyword evidence="3 10" id="KW-0479">Metal-binding</keyword>
<accession>A0ABR2WRU7</accession>
<dbReference type="SMART" id="SM00567">
    <property type="entry name" value="EZ_HEAT"/>
    <property type="match status" value="6"/>
</dbReference>
<keyword evidence="7 10" id="KW-0503">Monooxygenase</keyword>
<evidence type="ECO:0000256" key="12">
    <source>
        <dbReference type="PROSITE-ProRule" id="PRU00259"/>
    </source>
</evidence>
<dbReference type="PANTHER" id="PTHR12697:SF5">
    <property type="entry name" value="DEOXYHYPUSINE HYDROXYLASE"/>
    <property type="match status" value="1"/>
</dbReference>
<dbReference type="InterPro" id="IPR027517">
    <property type="entry name" value="Deoxyhypusine_hydroxylase"/>
</dbReference>
<feature type="binding site" evidence="10">
    <location>
        <position position="113"/>
    </location>
    <ligand>
        <name>Fe cation</name>
        <dbReference type="ChEBI" id="CHEBI:24875"/>
        <label>1</label>
    </ligand>
</feature>
<evidence type="ECO:0000256" key="8">
    <source>
        <dbReference type="ARBA" id="ARBA00023256"/>
    </source>
</evidence>
<feature type="repeat" description="HEAT" evidence="11">
    <location>
        <begin position="93"/>
        <end position="133"/>
    </location>
</feature>
<comment type="function">
    <text evidence="9">Catalyzes the hydroxylation of the N(6)-(4-aminobutyl)-L-lysine intermediate produced by deoxyhypusine synthase/DHPS on a critical lysine of the eukaryotic translation initiation factor 5A/eIF-5A. This is the second step of the post-translational modification of that lysine into an unusual amino acid residue named hypusine. Hypusination is unique to mature eIF-5A factor and is essential for its function.</text>
</comment>
<keyword evidence="10" id="KW-0539">Nucleus</keyword>
<feature type="binding site" evidence="10">
    <location>
        <position position="80"/>
    </location>
    <ligand>
        <name>Fe cation</name>
        <dbReference type="ChEBI" id="CHEBI:24875"/>
        <label>1</label>
    </ligand>
</feature>
<evidence type="ECO:0000256" key="11">
    <source>
        <dbReference type="PROSITE-ProRule" id="PRU00103"/>
    </source>
</evidence>
<comment type="similarity">
    <text evidence="10">Belongs to the deoxyhypusine hydroxylase family.</text>
</comment>
<evidence type="ECO:0000256" key="7">
    <source>
        <dbReference type="ARBA" id="ARBA00023033"/>
    </source>
</evidence>
<evidence type="ECO:0000256" key="4">
    <source>
        <dbReference type="ARBA" id="ARBA00022737"/>
    </source>
</evidence>
<feature type="region of interest" description="Disordered" evidence="13">
    <location>
        <begin position="1"/>
        <end position="22"/>
    </location>
</feature>
<dbReference type="Proteomes" id="UP001479436">
    <property type="component" value="Unassembled WGS sequence"/>
</dbReference>
<feature type="binding site" evidence="10">
    <location>
        <position position="112"/>
    </location>
    <ligand>
        <name>Fe cation</name>
        <dbReference type="ChEBI" id="CHEBI:24875"/>
        <label>1</label>
    </ligand>
</feature>
<keyword evidence="6 10" id="KW-0408">Iron</keyword>
<sequence length="324" mass="36061">MSNLEHLAIPEPDSPSALDKARENPETYTLLEDVLLNKSGKVQLHDQFRALFTLKCLGNERSIDIIADGFSDPSALLRHELAYVLGQMGNPYAIPKLLKILEIKDEDPMVRHEAAEAMGAISDPSAIEILERYLDDPEKAVSETCELAIAKIKYDQEQKAEAPEVQSAYTSIDPAPPSTEESIEKLKEVYLNPKKHLFERYRAMFALRNIGTTEAVLALAEGFDDESALFRHEIAFVYGQMQHTASVPALIKVLTNAEEAPMVRHEAAEALGSIASPEVLPILQKFRADNVKVVADSCNVALDMYEYENSEQFQYTILPKGDKA</sequence>
<feature type="repeat" description="ARM" evidence="12">
    <location>
        <begin position="245"/>
        <end position="275"/>
    </location>
</feature>
<dbReference type="Gene3D" id="1.25.10.10">
    <property type="entry name" value="Leucine-rich Repeat Variant"/>
    <property type="match status" value="2"/>
</dbReference>
<keyword evidence="5 10" id="KW-0560">Oxidoreductase</keyword>
<keyword evidence="8 10" id="KW-0386">Hypusine biosynthesis</keyword>
<dbReference type="GO" id="GO:0019135">
    <property type="term" value="F:deoxyhypusine monooxygenase activity"/>
    <property type="evidence" value="ECO:0007669"/>
    <property type="project" value="UniProtKB-EC"/>
</dbReference>
<dbReference type="Pfam" id="PF13646">
    <property type="entry name" value="HEAT_2"/>
    <property type="match status" value="2"/>
</dbReference>
<comment type="cofactor">
    <cofactor evidence="10">
        <name>Fe(2+)</name>
        <dbReference type="ChEBI" id="CHEBI:29033"/>
    </cofactor>
    <text evidence="10">Binds 2 Fe(2+) ions per subunit.</text>
</comment>
<keyword evidence="4" id="KW-0677">Repeat</keyword>
<dbReference type="EC" id="1.14.99.29" evidence="10"/>
<feature type="binding site" evidence="10">
    <location>
        <position position="233"/>
    </location>
    <ligand>
        <name>Fe cation</name>
        <dbReference type="ChEBI" id="CHEBI:24875"/>
        <label>2</label>
    </ligand>
</feature>
<proteinExistence type="inferred from homology"/>
<dbReference type="PROSITE" id="PS50176">
    <property type="entry name" value="ARM_REPEAT"/>
    <property type="match status" value="1"/>
</dbReference>
<evidence type="ECO:0000256" key="1">
    <source>
        <dbReference type="ARBA" id="ARBA00000068"/>
    </source>
</evidence>
<feature type="binding site" evidence="10">
    <location>
        <position position="232"/>
    </location>
    <ligand>
        <name>Fe cation</name>
        <dbReference type="ChEBI" id="CHEBI:24875"/>
        <label>2</label>
    </ligand>
</feature>
<dbReference type="EMBL" id="JASJQH010000466">
    <property type="protein sequence ID" value="KAK9764243.1"/>
    <property type="molecule type" value="Genomic_DNA"/>
</dbReference>
<comment type="subcellular location">
    <subcellularLocation>
        <location evidence="10">Cytoplasm</location>
    </subcellularLocation>
    <subcellularLocation>
        <location evidence="10">Nucleus</location>
    </subcellularLocation>
</comment>
<dbReference type="SUPFAM" id="SSF48371">
    <property type="entry name" value="ARM repeat"/>
    <property type="match status" value="1"/>
</dbReference>
<name>A0ABR2WRU7_9FUNG</name>
<reference evidence="14 15" key="1">
    <citation type="submission" date="2023-04" db="EMBL/GenBank/DDBJ databases">
        <title>Genome of Basidiobolus ranarum AG-B5.</title>
        <authorList>
            <person name="Stajich J.E."/>
            <person name="Carter-House D."/>
            <person name="Gryganskyi A."/>
        </authorList>
    </citation>
    <scope>NUCLEOTIDE SEQUENCE [LARGE SCALE GENOMIC DNA]</scope>
    <source>
        <strain evidence="14 15">AG-B5</strain>
    </source>
</reference>
<evidence type="ECO:0000256" key="9">
    <source>
        <dbReference type="ARBA" id="ARBA00045876"/>
    </source>
</evidence>
<organism evidence="14 15">
    <name type="scientific">Basidiobolus ranarum</name>
    <dbReference type="NCBI Taxonomy" id="34480"/>
    <lineage>
        <taxon>Eukaryota</taxon>
        <taxon>Fungi</taxon>
        <taxon>Fungi incertae sedis</taxon>
        <taxon>Zoopagomycota</taxon>
        <taxon>Entomophthoromycotina</taxon>
        <taxon>Basidiobolomycetes</taxon>
        <taxon>Basidiobolales</taxon>
        <taxon>Basidiobolaceae</taxon>
        <taxon>Basidiobolus</taxon>
    </lineage>
</organism>
<evidence type="ECO:0000256" key="2">
    <source>
        <dbReference type="ARBA" id="ARBA00005041"/>
    </source>
</evidence>
<feature type="binding site" evidence="10">
    <location>
        <position position="265"/>
    </location>
    <ligand>
        <name>Fe cation</name>
        <dbReference type="ChEBI" id="CHEBI:24875"/>
        <label>2</label>
    </ligand>
</feature>
<evidence type="ECO:0000256" key="13">
    <source>
        <dbReference type="SAM" id="MobiDB-lite"/>
    </source>
</evidence>
<comment type="function">
    <text evidence="10">Catalyzes the hydroxylation of the N(6)-(4-aminobutyl)-L-lysine intermediate to form hypusine, an essential post-translational modification only found in mature eIF-5A factor.</text>
</comment>
<keyword evidence="15" id="KW-1185">Reference proteome</keyword>
<comment type="pathway">
    <text evidence="2 10">Protein modification; eIF5A hypusination.</text>
</comment>
<evidence type="ECO:0000256" key="6">
    <source>
        <dbReference type="ARBA" id="ARBA00023004"/>
    </source>
</evidence>
<feature type="binding site" evidence="10">
    <location>
        <position position="79"/>
    </location>
    <ligand>
        <name>Fe cation</name>
        <dbReference type="ChEBI" id="CHEBI:24875"/>
        <label>1</label>
    </ligand>
</feature>
<evidence type="ECO:0000313" key="14">
    <source>
        <dbReference type="EMBL" id="KAK9764243.1"/>
    </source>
</evidence>